<dbReference type="Pfam" id="PF00984">
    <property type="entry name" value="UDPG_MGDP_dh"/>
    <property type="match status" value="1"/>
</dbReference>
<dbReference type="SUPFAM" id="SSF51735">
    <property type="entry name" value="NAD(P)-binding Rossmann-fold domains"/>
    <property type="match status" value="1"/>
</dbReference>
<dbReference type="Gene3D" id="1.20.5.100">
    <property type="entry name" value="Cytochrome c1, transmembrane anchor, C-terminal"/>
    <property type="match status" value="1"/>
</dbReference>
<dbReference type="SUPFAM" id="SSF52413">
    <property type="entry name" value="UDP-glucose/GDP-mannose dehydrogenase C-terminal domain"/>
    <property type="match status" value="1"/>
</dbReference>
<evidence type="ECO:0000313" key="13">
    <source>
        <dbReference type="EMBL" id="XCH47001.1"/>
    </source>
</evidence>
<evidence type="ECO:0000256" key="8">
    <source>
        <dbReference type="PIRNR" id="PIRNR000124"/>
    </source>
</evidence>
<dbReference type="InterPro" id="IPR036220">
    <property type="entry name" value="UDP-Glc/GDP-Man_DH_C_sf"/>
</dbReference>
<evidence type="ECO:0000256" key="7">
    <source>
        <dbReference type="ARBA" id="ARBA00047473"/>
    </source>
</evidence>
<evidence type="ECO:0000256" key="9">
    <source>
        <dbReference type="PIRSR" id="PIRSR500134-1"/>
    </source>
</evidence>
<dbReference type="GO" id="GO:0051287">
    <property type="term" value="F:NAD binding"/>
    <property type="evidence" value="ECO:0007669"/>
    <property type="project" value="InterPro"/>
</dbReference>
<feature type="binding site" evidence="10">
    <location>
        <position position="324"/>
    </location>
    <ligand>
        <name>substrate</name>
    </ligand>
</feature>
<dbReference type="RefSeq" id="WP_353684528.1">
    <property type="nucleotide sequence ID" value="NZ_CP144373.1"/>
</dbReference>
<feature type="binding site" evidence="11">
    <location>
        <position position="155"/>
    </location>
    <ligand>
        <name>NAD(+)</name>
        <dbReference type="ChEBI" id="CHEBI:57540"/>
    </ligand>
</feature>
<dbReference type="GO" id="GO:0003979">
    <property type="term" value="F:UDP-glucose 6-dehydrogenase activity"/>
    <property type="evidence" value="ECO:0007669"/>
    <property type="project" value="UniProtKB-EC"/>
</dbReference>
<keyword evidence="6 8" id="KW-0520">NAD</keyword>
<feature type="active site" description="Nucleophile" evidence="9">
    <location>
        <position position="263"/>
    </location>
</feature>
<feature type="binding site" evidence="10">
    <location>
        <position position="260"/>
    </location>
    <ligand>
        <name>substrate</name>
    </ligand>
</feature>
<sequence>MHIAIIGTGYVGLVTGACFAEFGVFVTCVDKDQEKIEKLKKGIIPFYEPGLEDIVKRNLKENRLKFTTCIDEAVNESLVIFIAVGTPPRGDGSANLDYVEEVAKEIAKNMNSYKVIVTKSTVPVGTGLKIKEIIKKNLEKSVEFDIVSNPEFLREGSAVEDFMRPNRVVIGAESEQAIAIMKDLYRPLYLIETPFVITDIPTAELIKYATNSFLATKISFINEISALCETVGANVNTVAKAMGLDGRIGPKFLHAGIGFGGSCLPKDTMALVRIAEEKGVELRIIKAAIEANQNQRERLTQKIIKAFNDKVEGKIIGILGLSFKPNTDDIREAPALYIIQSLLNRKATVKVYDPQAMENTRKVFPNIIYCSDAYSVAKDADALVVVTEWNQFRNLDLERIKKLMKGNLFFDFRNIYDPVKVKQIGFSYFSVGRP</sequence>
<dbReference type="InterPro" id="IPR036291">
    <property type="entry name" value="NAD(P)-bd_dom_sf"/>
</dbReference>
<dbReference type="PIRSF" id="PIRSF500134">
    <property type="entry name" value="UDPglc_DH_bac"/>
    <property type="match status" value="1"/>
</dbReference>
<dbReference type="InterPro" id="IPR014026">
    <property type="entry name" value="UDP-Glc/GDP-Man_DH_dimer"/>
</dbReference>
<dbReference type="SUPFAM" id="SSF48179">
    <property type="entry name" value="6-phosphogluconate dehydrogenase C-terminal domain-like"/>
    <property type="match status" value="1"/>
</dbReference>
<evidence type="ECO:0000256" key="11">
    <source>
        <dbReference type="PIRSR" id="PIRSR500134-3"/>
    </source>
</evidence>
<comment type="catalytic activity">
    <reaction evidence="7 8">
        <text>UDP-alpha-D-glucose + 2 NAD(+) + H2O = UDP-alpha-D-glucuronate + 2 NADH + 3 H(+)</text>
        <dbReference type="Rhea" id="RHEA:23596"/>
        <dbReference type="ChEBI" id="CHEBI:15377"/>
        <dbReference type="ChEBI" id="CHEBI:15378"/>
        <dbReference type="ChEBI" id="CHEBI:57540"/>
        <dbReference type="ChEBI" id="CHEBI:57945"/>
        <dbReference type="ChEBI" id="CHEBI:58052"/>
        <dbReference type="ChEBI" id="CHEBI:58885"/>
        <dbReference type="EC" id="1.1.1.22"/>
    </reaction>
</comment>
<dbReference type="Pfam" id="PF03721">
    <property type="entry name" value="UDPG_MGDP_dh_N"/>
    <property type="match status" value="1"/>
</dbReference>
<dbReference type="PIRSF" id="PIRSF000124">
    <property type="entry name" value="UDPglc_GDPman_dh"/>
    <property type="match status" value="1"/>
</dbReference>
<dbReference type="KEGG" id="taut:V4D30_01690"/>
<feature type="binding site" evidence="11">
    <location>
        <position position="35"/>
    </location>
    <ligand>
        <name>NAD(+)</name>
        <dbReference type="ChEBI" id="CHEBI:57540"/>
    </ligand>
</feature>
<evidence type="ECO:0000256" key="1">
    <source>
        <dbReference type="ARBA" id="ARBA00004701"/>
    </source>
</evidence>
<evidence type="ECO:0000256" key="6">
    <source>
        <dbReference type="ARBA" id="ARBA00023027"/>
    </source>
</evidence>
<feature type="binding site" evidence="11">
    <location>
        <position position="86"/>
    </location>
    <ligand>
        <name>NAD(+)</name>
        <dbReference type="ChEBI" id="CHEBI:57540"/>
    </ligand>
</feature>
<organism evidence="13">
    <name type="scientific">Thermodesulfovibrio autotrophicus</name>
    <dbReference type="NCBI Taxonomy" id="3118333"/>
    <lineage>
        <taxon>Bacteria</taxon>
        <taxon>Pseudomonadati</taxon>
        <taxon>Nitrospirota</taxon>
        <taxon>Thermodesulfovibrionia</taxon>
        <taxon>Thermodesulfovibrionales</taxon>
        <taxon>Thermodesulfovibrionaceae</taxon>
        <taxon>Thermodesulfovibrio</taxon>
    </lineage>
</organism>
<dbReference type="InterPro" id="IPR001732">
    <property type="entry name" value="UDP-Glc/GDP-Man_DH_N"/>
</dbReference>
<feature type="binding site" evidence="10">
    <location>
        <begin position="252"/>
        <end position="256"/>
    </location>
    <ligand>
        <name>substrate</name>
    </ligand>
</feature>
<dbReference type="Gene3D" id="3.40.50.720">
    <property type="entry name" value="NAD(P)-binding Rossmann-like Domain"/>
    <property type="match status" value="2"/>
</dbReference>
<keyword evidence="5 8" id="KW-0560">Oxidoreductase</keyword>
<evidence type="ECO:0000256" key="5">
    <source>
        <dbReference type="ARBA" id="ARBA00023002"/>
    </source>
</evidence>
<evidence type="ECO:0000256" key="4">
    <source>
        <dbReference type="ARBA" id="ARBA00015132"/>
    </source>
</evidence>
<dbReference type="PANTHER" id="PTHR43750">
    <property type="entry name" value="UDP-GLUCOSE 6-DEHYDROGENASE TUAD"/>
    <property type="match status" value="1"/>
</dbReference>
<dbReference type="SMART" id="SM00984">
    <property type="entry name" value="UDPG_MGDP_dh_C"/>
    <property type="match status" value="1"/>
</dbReference>
<dbReference type="InterPro" id="IPR017476">
    <property type="entry name" value="UDP-Glc/GDP-Man"/>
</dbReference>
<feature type="binding site" evidence="11">
    <location>
        <position position="266"/>
    </location>
    <ligand>
        <name>NAD(+)</name>
        <dbReference type="ChEBI" id="CHEBI:57540"/>
    </ligand>
</feature>
<protein>
    <recommendedName>
        <fullName evidence="4 8">UDP-glucose 6-dehydrogenase</fullName>
        <ecNumber evidence="3 8">1.1.1.22</ecNumber>
    </recommendedName>
</protein>
<evidence type="ECO:0000259" key="12">
    <source>
        <dbReference type="SMART" id="SM00984"/>
    </source>
</evidence>
<dbReference type="NCBIfam" id="TIGR03026">
    <property type="entry name" value="NDP-sugDHase"/>
    <property type="match status" value="1"/>
</dbReference>
<gene>
    <name evidence="13" type="ORF">V4D30_01690</name>
</gene>
<evidence type="ECO:0000256" key="3">
    <source>
        <dbReference type="ARBA" id="ARBA00012954"/>
    </source>
</evidence>
<feature type="binding site" evidence="10">
    <location>
        <begin position="152"/>
        <end position="155"/>
    </location>
    <ligand>
        <name>substrate</name>
    </ligand>
</feature>
<dbReference type="InterPro" id="IPR028357">
    <property type="entry name" value="UDPglc_DH_bac"/>
</dbReference>
<dbReference type="EMBL" id="CP144373">
    <property type="protein sequence ID" value="XCH47001.1"/>
    <property type="molecule type" value="Genomic_DNA"/>
</dbReference>
<dbReference type="Pfam" id="PF03720">
    <property type="entry name" value="UDPG_MGDP_dh_C"/>
    <property type="match status" value="1"/>
</dbReference>
<feature type="binding site" evidence="11">
    <location>
        <position position="30"/>
    </location>
    <ligand>
        <name>NAD(+)</name>
        <dbReference type="ChEBI" id="CHEBI:57540"/>
    </ligand>
</feature>
<accession>A0AAU8GWV6</accession>
<dbReference type="GO" id="GO:0000271">
    <property type="term" value="P:polysaccharide biosynthetic process"/>
    <property type="evidence" value="ECO:0007669"/>
    <property type="project" value="InterPro"/>
</dbReference>
<feature type="binding site" evidence="10">
    <location>
        <position position="207"/>
    </location>
    <ligand>
        <name>substrate</name>
    </ligand>
</feature>
<name>A0AAU8GWV6_9BACT</name>
<dbReference type="AlphaFoldDB" id="A0AAU8GWV6"/>
<feature type="binding site" evidence="11">
    <location>
        <position position="331"/>
    </location>
    <ligand>
        <name>NAD(+)</name>
        <dbReference type="ChEBI" id="CHEBI:57540"/>
    </ligand>
</feature>
<comment type="similarity">
    <text evidence="2 8">Belongs to the UDP-glucose/GDP-mannose dehydrogenase family.</text>
</comment>
<comment type="pathway">
    <text evidence="1">Nucleotide-sugar biosynthesis; UDP-alpha-D-glucuronate biosynthesis; UDP-alpha-D-glucuronate from UDP-alpha-D-glucose: step 1/1.</text>
</comment>
<dbReference type="EC" id="1.1.1.22" evidence="3 8"/>
<evidence type="ECO:0000256" key="2">
    <source>
        <dbReference type="ARBA" id="ARBA00006601"/>
    </source>
</evidence>
<dbReference type="InterPro" id="IPR014027">
    <property type="entry name" value="UDP-Glc/GDP-Man_DH_C"/>
</dbReference>
<feature type="domain" description="UDP-glucose/GDP-mannose dehydrogenase C-terminal" evidence="12">
    <location>
        <begin position="317"/>
        <end position="418"/>
    </location>
</feature>
<proteinExistence type="inferred from homology"/>
<reference evidence="13" key="1">
    <citation type="submission" date="2024-01" db="EMBL/GenBank/DDBJ databases">
        <title>The first autotrophic representatives of the genus Thermodesulfovibrio.</title>
        <authorList>
            <person name="Maltseva A.I."/>
            <person name="Elcheninov A.G."/>
            <person name="Kublanov I.V."/>
            <person name="Lebedinsky A.V."/>
            <person name="Frolov E.N."/>
        </authorList>
    </citation>
    <scope>NUCLEOTIDE SEQUENCE</scope>
    <source>
        <strain evidence="13">3907-1M</strain>
    </source>
</reference>
<dbReference type="PANTHER" id="PTHR43750:SF3">
    <property type="entry name" value="UDP-GLUCOSE 6-DEHYDROGENASE TUAD"/>
    <property type="match status" value="1"/>
</dbReference>
<evidence type="ECO:0000256" key="10">
    <source>
        <dbReference type="PIRSR" id="PIRSR500134-2"/>
    </source>
</evidence>
<feature type="binding site" evidence="11">
    <location>
        <position position="121"/>
    </location>
    <ligand>
        <name>NAD(+)</name>
        <dbReference type="ChEBI" id="CHEBI:57540"/>
    </ligand>
</feature>
<dbReference type="InterPro" id="IPR008927">
    <property type="entry name" value="6-PGluconate_DH-like_C_sf"/>
</dbReference>